<comment type="caution">
    <text evidence="8">The sequence shown here is derived from an EMBL/GenBank/DDBJ whole genome shotgun (WGS) entry which is preliminary data.</text>
</comment>
<evidence type="ECO:0000256" key="3">
    <source>
        <dbReference type="ARBA" id="ARBA00022692"/>
    </source>
</evidence>
<keyword evidence="9" id="KW-1185">Reference proteome</keyword>
<proteinExistence type="inferred from homology"/>
<evidence type="ECO:0000256" key="2">
    <source>
        <dbReference type="ARBA" id="ARBA00007558"/>
    </source>
</evidence>
<feature type="region of interest" description="Disordered" evidence="6">
    <location>
        <begin position="1"/>
        <end position="23"/>
    </location>
</feature>
<dbReference type="InterPro" id="IPR006968">
    <property type="entry name" value="RUS_fam"/>
</dbReference>
<protein>
    <recommendedName>
        <fullName evidence="7">Protein root UVB sensitive/RUS domain-containing protein</fullName>
    </recommendedName>
</protein>
<evidence type="ECO:0000256" key="5">
    <source>
        <dbReference type="ARBA" id="ARBA00023136"/>
    </source>
</evidence>
<dbReference type="PANTHER" id="PTHR12770">
    <property type="entry name" value="RUS1 FAMILY PROTEIN C16ORF58"/>
    <property type="match status" value="1"/>
</dbReference>
<feature type="compositionally biased region" description="Basic and acidic residues" evidence="6">
    <location>
        <begin position="11"/>
        <end position="23"/>
    </location>
</feature>
<comment type="subcellular location">
    <subcellularLocation>
        <location evidence="1">Membrane</location>
    </subcellularLocation>
</comment>
<evidence type="ECO:0000256" key="1">
    <source>
        <dbReference type="ARBA" id="ARBA00004370"/>
    </source>
</evidence>
<keyword evidence="5" id="KW-0472">Membrane</keyword>
<feature type="region of interest" description="Disordered" evidence="6">
    <location>
        <begin position="103"/>
        <end position="165"/>
    </location>
</feature>
<organism evidence="8 9">
    <name type="scientific">Kingdonia uniflora</name>
    <dbReference type="NCBI Taxonomy" id="39325"/>
    <lineage>
        <taxon>Eukaryota</taxon>
        <taxon>Viridiplantae</taxon>
        <taxon>Streptophyta</taxon>
        <taxon>Embryophyta</taxon>
        <taxon>Tracheophyta</taxon>
        <taxon>Spermatophyta</taxon>
        <taxon>Magnoliopsida</taxon>
        <taxon>Ranunculales</taxon>
        <taxon>Circaeasteraceae</taxon>
        <taxon>Kingdonia</taxon>
    </lineage>
</organism>
<reference evidence="8 9" key="1">
    <citation type="journal article" date="2020" name="IScience">
        <title>Genome Sequencing of the Endangered Kingdonia uniflora (Circaeasteraceae, Ranunculales) Reveals Potential Mechanisms of Evolutionary Specialization.</title>
        <authorList>
            <person name="Sun Y."/>
            <person name="Deng T."/>
            <person name="Zhang A."/>
            <person name="Moore M.J."/>
            <person name="Landis J.B."/>
            <person name="Lin N."/>
            <person name="Zhang H."/>
            <person name="Zhang X."/>
            <person name="Huang J."/>
            <person name="Zhang X."/>
            <person name="Sun H."/>
            <person name="Wang H."/>
        </authorList>
    </citation>
    <scope>NUCLEOTIDE SEQUENCE [LARGE SCALE GENOMIC DNA]</scope>
    <source>
        <strain evidence="8">TB1705</strain>
        <tissue evidence="8">Leaf</tissue>
    </source>
</reference>
<feature type="domain" description="Protein root UVB sensitive/RUS" evidence="7">
    <location>
        <begin position="195"/>
        <end position="252"/>
    </location>
</feature>
<sequence>MSSSASTTIVNEKKKDEDWEYGEARDPANRNDVWYKLCNKKCTAGISRLKEHLIGGYPSVTKCPNVLVEVSKKFKDMADKVLPEYVHPSEDLIYEQVEAAVLGDDVGPSTRSRTTETRGEQSQPRGVVEGFIDETEPRHRVSRRSTGVQPQPHTYQHRAHLIGEEEDEADDMEINEEDDGNSDDDGLVSGEEEPGMLMDLVSPLFPSAFVLVVCLGSISRSFTGVASGATRAALTQHFSRQNNAADISAKNKFLFLLFCTGRKSRDNGNYDRDGVGNASCSRYSGIPSTYLVFIFVAYRFSYVRDYPILVMCKIDG</sequence>
<dbReference type="OrthoDB" id="1930460at2759"/>
<feature type="compositionally biased region" description="Polar residues" evidence="6">
    <location>
        <begin position="1"/>
        <end position="10"/>
    </location>
</feature>
<evidence type="ECO:0000313" key="9">
    <source>
        <dbReference type="Proteomes" id="UP000541444"/>
    </source>
</evidence>
<accession>A0A7J7NDK8</accession>
<evidence type="ECO:0000313" key="8">
    <source>
        <dbReference type="EMBL" id="KAF6165062.1"/>
    </source>
</evidence>
<comment type="similarity">
    <text evidence="2">Belongs to the RUS1 family.</text>
</comment>
<feature type="compositionally biased region" description="Polar residues" evidence="6">
    <location>
        <begin position="144"/>
        <end position="154"/>
    </location>
</feature>
<dbReference type="Proteomes" id="UP000541444">
    <property type="component" value="Unassembled WGS sequence"/>
</dbReference>
<dbReference type="PANTHER" id="PTHR12770:SF31">
    <property type="entry name" value="RUS FAMILY MEMBER 1"/>
    <property type="match status" value="1"/>
</dbReference>
<keyword evidence="3" id="KW-0812">Transmembrane</keyword>
<name>A0A7J7NDK8_9MAGN</name>
<dbReference type="GO" id="GO:0016020">
    <property type="term" value="C:membrane"/>
    <property type="evidence" value="ECO:0007669"/>
    <property type="project" value="UniProtKB-SubCell"/>
</dbReference>
<keyword evidence="4" id="KW-1133">Transmembrane helix</keyword>
<dbReference type="Pfam" id="PF04884">
    <property type="entry name" value="UVB_sens_prot"/>
    <property type="match status" value="1"/>
</dbReference>
<evidence type="ECO:0000259" key="7">
    <source>
        <dbReference type="Pfam" id="PF04884"/>
    </source>
</evidence>
<dbReference type="EMBL" id="JACGCM010000859">
    <property type="protein sequence ID" value="KAF6165062.1"/>
    <property type="molecule type" value="Genomic_DNA"/>
</dbReference>
<dbReference type="InterPro" id="IPR054549">
    <property type="entry name" value="UVB_sens_RUS_dom"/>
</dbReference>
<evidence type="ECO:0000256" key="4">
    <source>
        <dbReference type="ARBA" id="ARBA00022989"/>
    </source>
</evidence>
<evidence type="ECO:0000256" key="6">
    <source>
        <dbReference type="SAM" id="MobiDB-lite"/>
    </source>
</evidence>
<dbReference type="AlphaFoldDB" id="A0A7J7NDK8"/>
<gene>
    <name evidence="8" type="ORF">GIB67_000646</name>
</gene>